<dbReference type="Pfam" id="PF10213">
    <property type="entry name" value="MRP-S28"/>
    <property type="match status" value="1"/>
</dbReference>
<dbReference type="RefSeq" id="XP_023629187.1">
    <property type="nucleotide sequence ID" value="XM_023773419.1"/>
</dbReference>
<dbReference type="InterPro" id="IPR039848">
    <property type="entry name" value="Ribosomal_mS35_mt"/>
</dbReference>
<evidence type="ECO:0000313" key="4">
    <source>
        <dbReference type="Proteomes" id="UP000225277"/>
    </source>
</evidence>
<reference evidence="3 4" key="1">
    <citation type="submission" date="2016-03" db="EMBL/GenBank/DDBJ databases">
        <authorList>
            <person name="Ploux O."/>
        </authorList>
    </citation>
    <scope>NUCLEOTIDE SEQUENCE [LARGE SCALE GENOMIC DNA]</scope>
    <source>
        <strain evidence="3 4">URUG2</strain>
    </source>
</reference>
<dbReference type="GeneID" id="35603267"/>
<dbReference type="PANTHER" id="PTHR13490:SF0">
    <property type="entry name" value="SMALL RIBOSOMAL SUBUNIT PROTEIN MS35"/>
    <property type="match status" value="1"/>
</dbReference>
<protein>
    <recommendedName>
        <fullName evidence="2">Small ribosomal subunit protein mS35 mitochondrial conserved domain-containing protein</fullName>
    </recommendedName>
</protein>
<dbReference type="PANTHER" id="PTHR13490">
    <property type="entry name" value="MITOCHONDRIAL 28S RIBOSOMAL PROTEIN S28"/>
    <property type="match status" value="1"/>
</dbReference>
<dbReference type="InterPro" id="IPR019349">
    <property type="entry name" value="Ribosomal_mS35_mit"/>
</dbReference>
<keyword evidence="4" id="KW-1185">Reference proteome</keyword>
<feature type="region of interest" description="Disordered" evidence="1">
    <location>
        <begin position="278"/>
        <end position="307"/>
    </location>
</feature>
<gene>
    <name evidence="3" type="ORF">RCC_08167</name>
</gene>
<dbReference type="GO" id="GO:0003735">
    <property type="term" value="F:structural constituent of ribosome"/>
    <property type="evidence" value="ECO:0007669"/>
    <property type="project" value="InterPro"/>
</dbReference>
<proteinExistence type="predicted"/>
<evidence type="ECO:0000256" key="1">
    <source>
        <dbReference type="SAM" id="MobiDB-lite"/>
    </source>
</evidence>
<organism evidence="3 4">
    <name type="scientific">Ramularia collo-cygni</name>
    <dbReference type="NCBI Taxonomy" id="112498"/>
    <lineage>
        <taxon>Eukaryota</taxon>
        <taxon>Fungi</taxon>
        <taxon>Dikarya</taxon>
        <taxon>Ascomycota</taxon>
        <taxon>Pezizomycotina</taxon>
        <taxon>Dothideomycetes</taxon>
        <taxon>Dothideomycetidae</taxon>
        <taxon>Mycosphaerellales</taxon>
        <taxon>Mycosphaerellaceae</taxon>
        <taxon>Ramularia</taxon>
    </lineage>
</organism>
<sequence>MAAPFKRVCQQAARNISQHHAVSSQRQWTARQFYSISARRTAEASSYNRNFDANTDSDAEMAALKETLLDESEISSTAHAELEQHRELREMVRLAAWEMPLLAQLSRPFEPPKHIELPLRWRYTTYFGEPHPASRKVVVEFTVAHLNLSEAAALKLKKLAGPRYNPEKDVVRMNCESLETQAQNKRYLGQTIDKLIAEAKDTEGDSFEDIPLDLRHHKVKKRPVFPDEWRLTPARKEALEAKRRALLLEEGKRVEQDRVVSGAAAIEKARQIKLSQLEEPVMAEARQSLPKGKQGKKEMGQKRGSNR</sequence>
<evidence type="ECO:0000313" key="3">
    <source>
        <dbReference type="EMBL" id="CZT22298.1"/>
    </source>
</evidence>
<dbReference type="AlphaFoldDB" id="A0A2D3V3A3"/>
<dbReference type="GO" id="GO:0032543">
    <property type="term" value="P:mitochondrial translation"/>
    <property type="evidence" value="ECO:0007669"/>
    <property type="project" value="InterPro"/>
</dbReference>
<dbReference type="Proteomes" id="UP000225277">
    <property type="component" value="Unassembled WGS sequence"/>
</dbReference>
<accession>A0A2D3V3A3</accession>
<name>A0A2D3V3A3_9PEZI</name>
<dbReference type="OrthoDB" id="283424at2759"/>
<feature type="domain" description="Small ribosomal subunit protein mS35 mitochondrial conserved" evidence="2">
    <location>
        <begin position="108"/>
        <end position="229"/>
    </location>
</feature>
<dbReference type="STRING" id="112498.A0A2D3V3A3"/>
<evidence type="ECO:0000259" key="2">
    <source>
        <dbReference type="Pfam" id="PF10213"/>
    </source>
</evidence>
<dbReference type="GO" id="GO:0005763">
    <property type="term" value="C:mitochondrial small ribosomal subunit"/>
    <property type="evidence" value="ECO:0007669"/>
    <property type="project" value="TreeGrafter"/>
</dbReference>
<dbReference type="EMBL" id="FJUY01000013">
    <property type="protein sequence ID" value="CZT22298.1"/>
    <property type="molecule type" value="Genomic_DNA"/>
</dbReference>